<evidence type="ECO:0008006" key="5">
    <source>
        <dbReference type="Google" id="ProtNLM"/>
    </source>
</evidence>
<evidence type="ECO:0000256" key="1">
    <source>
        <dbReference type="ARBA" id="ARBA00001968"/>
    </source>
</evidence>
<dbReference type="Pfam" id="PF02545">
    <property type="entry name" value="Maf"/>
    <property type="match status" value="1"/>
</dbReference>
<dbReference type="Proteomes" id="UP000252139">
    <property type="component" value="Unassembled WGS sequence"/>
</dbReference>
<dbReference type="OrthoDB" id="10267058at2759"/>
<dbReference type="Gene3D" id="3.90.950.10">
    <property type="match status" value="1"/>
</dbReference>
<dbReference type="NCBIfam" id="TIGR00172">
    <property type="entry name" value="maf"/>
    <property type="match status" value="1"/>
</dbReference>
<dbReference type="EMBL" id="PJQL01000196">
    <property type="protein sequence ID" value="RCH98446.1"/>
    <property type="molecule type" value="Genomic_DNA"/>
</dbReference>
<dbReference type="STRING" id="86630.A0A367K8E7"/>
<name>A0A367K8E7_RHIAZ</name>
<dbReference type="PANTHER" id="PTHR43213:SF5">
    <property type="entry name" value="BIFUNCTIONAL DTTP_UTP PYROPHOSPHATASE_METHYLTRANSFERASE PROTEIN-RELATED"/>
    <property type="match status" value="1"/>
</dbReference>
<dbReference type="SUPFAM" id="SSF52972">
    <property type="entry name" value="ITPase-like"/>
    <property type="match status" value="1"/>
</dbReference>
<dbReference type="InterPro" id="IPR029001">
    <property type="entry name" value="ITPase-like_fam"/>
</dbReference>
<dbReference type="GO" id="GO:0047429">
    <property type="term" value="F:nucleoside triphosphate diphosphatase activity"/>
    <property type="evidence" value="ECO:0007669"/>
    <property type="project" value="InterPro"/>
</dbReference>
<dbReference type="AlphaFoldDB" id="A0A367K8E7"/>
<keyword evidence="2" id="KW-0378">Hydrolase</keyword>
<organism evidence="3 4">
    <name type="scientific">Rhizopus azygosporus</name>
    <name type="common">Rhizopus microsporus var. azygosporus</name>
    <dbReference type="NCBI Taxonomy" id="86630"/>
    <lineage>
        <taxon>Eukaryota</taxon>
        <taxon>Fungi</taxon>
        <taxon>Fungi incertae sedis</taxon>
        <taxon>Mucoromycota</taxon>
        <taxon>Mucoromycotina</taxon>
        <taxon>Mucoromycetes</taxon>
        <taxon>Mucorales</taxon>
        <taxon>Mucorineae</taxon>
        <taxon>Rhizopodaceae</taxon>
        <taxon>Rhizopus</taxon>
    </lineage>
</organism>
<gene>
    <name evidence="3" type="ORF">CU097_009477</name>
</gene>
<dbReference type="CDD" id="cd00555">
    <property type="entry name" value="Maf"/>
    <property type="match status" value="1"/>
</dbReference>
<sequence>MPLDLPALKSLNTKSIVLASASPRRREILSDMGIKFKVVTTLKPDENNPALYKTEADYVADTAYMKAKEVFDRCEADPDLPKADIVIGVDTVVVKNGKVFEKPSNADKAKEMLQEFSGSTHSVLSGVQIIYKLKDGKVEKLGFVEKTDVTFSSLNDETINIFVIHLDVNSGEPFDKAGGYGIQGEASIFVKSIQGDYWNVVGLPKNRLFEELVKIVDICV</sequence>
<dbReference type="PIRSF" id="PIRSF006305">
    <property type="entry name" value="Maf"/>
    <property type="match status" value="1"/>
</dbReference>
<keyword evidence="4" id="KW-1185">Reference proteome</keyword>
<comment type="caution">
    <text evidence="3">The sequence shown here is derived from an EMBL/GenBank/DDBJ whole genome shotgun (WGS) entry which is preliminary data.</text>
</comment>
<evidence type="ECO:0000313" key="4">
    <source>
        <dbReference type="Proteomes" id="UP000252139"/>
    </source>
</evidence>
<reference evidence="3 4" key="1">
    <citation type="journal article" date="2018" name="G3 (Bethesda)">
        <title>Phylogenetic and Phylogenomic Definition of Rhizopus Species.</title>
        <authorList>
            <person name="Gryganskyi A.P."/>
            <person name="Golan J."/>
            <person name="Dolatabadi S."/>
            <person name="Mondo S."/>
            <person name="Robb S."/>
            <person name="Idnurm A."/>
            <person name="Muszewska A."/>
            <person name="Steczkiewicz K."/>
            <person name="Masonjones S."/>
            <person name="Liao H.L."/>
            <person name="Gajdeczka M.T."/>
            <person name="Anike F."/>
            <person name="Vuek A."/>
            <person name="Anishchenko I.M."/>
            <person name="Voigt K."/>
            <person name="de Hoog G.S."/>
            <person name="Smith M.E."/>
            <person name="Heitman J."/>
            <person name="Vilgalys R."/>
            <person name="Stajich J.E."/>
        </authorList>
    </citation>
    <scope>NUCLEOTIDE SEQUENCE [LARGE SCALE GENOMIC DNA]</scope>
    <source>
        <strain evidence="3 4">CBS 357.93</strain>
    </source>
</reference>
<protein>
    <recommendedName>
        <fullName evidence="5">Maf-like protein</fullName>
    </recommendedName>
</protein>
<comment type="cofactor">
    <cofactor evidence="1">
        <name>a divalent metal cation</name>
        <dbReference type="ChEBI" id="CHEBI:60240"/>
    </cofactor>
</comment>
<dbReference type="PANTHER" id="PTHR43213">
    <property type="entry name" value="BIFUNCTIONAL DTTP/UTP PYROPHOSPHATASE/METHYLTRANSFERASE PROTEIN-RELATED"/>
    <property type="match status" value="1"/>
</dbReference>
<dbReference type="HAMAP" id="MF_00528">
    <property type="entry name" value="Maf"/>
    <property type="match status" value="1"/>
</dbReference>
<evidence type="ECO:0000256" key="2">
    <source>
        <dbReference type="ARBA" id="ARBA00022801"/>
    </source>
</evidence>
<dbReference type="InterPro" id="IPR003697">
    <property type="entry name" value="Maf-like"/>
</dbReference>
<evidence type="ECO:0000313" key="3">
    <source>
        <dbReference type="EMBL" id="RCH98446.1"/>
    </source>
</evidence>
<proteinExistence type="inferred from homology"/>
<accession>A0A367K8E7</accession>